<dbReference type="InterPro" id="IPR029063">
    <property type="entry name" value="SAM-dependent_MTases_sf"/>
</dbReference>
<dbReference type="PANTHER" id="PTHR43861">
    <property type="entry name" value="TRANS-ACONITATE 2-METHYLTRANSFERASE-RELATED"/>
    <property type="match status" value="1"/>
</dbReference>
<gene>
    <name evidence="2" type="ORF">SAMN05216243_1975</name>
</gene>
<dbReference type="RefSeq" id="WP_093213518.1">
    <property type="nucleotide sequence ID" value="NZ_FNFL01000003.1"/>
</dbReference>
<evidence type="ECO:0000313" key="3">
    <source>
        <dbReference type="Proteomes" id="UP000198694"/>
    </source>
</evidence>
<dbReference type="Proteomes" id="UP000198694">
    <property type="component" value="Unassembled WGS sequence"/>
</dbReference>
<dbReference type="GO" id="GO:0008168">
    <property type="term" value="F:methyltransferase activity"/>
    <property type="evidence" value="ECO:0007669"/>
    <property type="project" value="UniProtKB-KW"/>
</dbReference>
<dbReference type="STRING" id="407036.SAMN05216243_1975"/>
<protein>
    <submittedName>
        <fullName evidence="2">2-polyprenyl-6-hydroxyphenyl methylase / 3-demethylubiquinone-9 3-methyltransferase</fullName>
    </submittedName>
</protein>
<keyword evidence="2" id="KW-0830">Ubiquinone</keyword>
<dbReference type="CDD" id="cd02440">
    <property type="entry name" value="AdoMet_MTases"/>
    <property type="match status" value="1"/>
</dbReference>
<keyword evidence="2" id="KW-0489">Methyltransferase</keyword>
<dbReference type="GO" id="GO:0032259">
    <property type="term" value="P:methylation"/>
    <property type="evidence" value="ECO:0007669"/>
    <property type="project" value="UniProtKB-KW"/>
</dbReference>
<reference evidence="2 3" key="1">
    <citation type="submission" date="2016-10" db="EMBL/GenBank/DDBJ databases">
        <authorList>
            <person name="de Groot N.N."/>
        </authorList>
    </citation>
    <scope>NUCLEOTIDE SEQUENCE [LARGE SCALE GENOMIC DNA]</scope>
    <source>
        <strain evidence="2 3">CGMCC 1.6502</strain>
    </source>
</reference>
<dbReference type="SUPFAM" id="SSF53335">
    <property type="entry name" value="S-adenosyl-L-methionine-dependent methyltransferases"/>
    <property type="match status" value="1"/>
</dbReference>
<dbReference type="EMBL" id="FNFL01000003">
    <property type="protein sequence ID" value="SDK13765.1"/>
    <property type="molecule type" value="Genomic_DNA"/>
</dbReference>
<dbReference type="AlphaFoldDB" id="A0A1G8ZHA2"/>
<dbReference type="OrthoDB" id="2575094at2"/>
<accession>A0A1G8ZHA2</accession>
<dbReference type="Gene3D" id="3.40.50.150">
    <property type="entry name" value="Vaccinia Virus protein VP39"/>
    <property type="match status" value="1"/>
</dbReference>
<keyword evidence="2" id="KW-0808">Transferase</keyword>
<keyword evidence="1" id="KW-0175">Coiled coil</keyword>
<sequence>MKKPLDRISEAYFNKMGTKFGEKVRKRIHWVCENSKGEKILDVGCSQGITSILLGREGKQVLGIDLLKESIEHADNLLSDEAEITKQNVEFKTANFMNFDFGEEKYDTIIMGEILEHITDPQRFIKKASQLLADDGQIVITVPFGINDYFDHKKTYFLEGLINLQLDNIKIKNVNFLGEWVGSILTLTDEQPEKKVVDTRLLKKFESEIFNRERNFLSTIKKLEKEIIEIQEVEKKSSHLNKELNTKHDIVKKKDLEITQLENRVQNLSQESETIRAENTLLQEEKKKYKYQYEEQKRLNQENNTREELVGIFKKENDLLKTEVKKQLDLRERELKELGDIQHKHYVLEKRYLALYDSFLGKVTLKYWRFRKKLSNIFRRSKGVSKA</sequence>
<name>A0A1G8ZHA2_9BACI</name>
<evidence type="ECO:0000313" key="2">
    <source>
        <dbReference type="EMBL" id="SDK13765.1"/>
    </source>
</evidence>
<organism evidence="2 3">
    <name type="scientific">Sediminibacillus albus</name>
    <dbReference type="NCBI Taxonomy" id="407036"/>
    <lineage>
        <taxon>Bacteria</taxon>
        <taxon>Bacillati</taxon>
        <taxon>Bacillota</taxon>
        <taxon>Bacilli</taxon>
        <taxon>Bacillales</taxon>
        <taxon>Bacillaceae</taxon>
        <taxon>Sediminibacillus</taxon>
    </lineage>
</organism>
<feature type="coiled-coil region" evidence="1">
    <location>
        <begin position="223"/>
        <end position="302"/>
    </location>
</feature>
<keyword evidence="3" id="KW-1185">Reference proteome</keyword>
<evidence type="ECO:0000256" key="1">
    <source>
        <dbReference type="SAM" id="Coils"/>
    </source>
</evidence>
<proteinExistence type="predicted"/>
<dbReference type="Pfam" id="PF13489">
    <property type="entry name" value="Methyltransf_23"/>
    <property type="match status" value="1"/>
</dbReference>